<feature type="region of interest" description="Disordered" evidence="1">
    <location>
        <begin position="1"/>
        <end position="31"/>
    </location>
</feature>
<accession>A0AAN9Y377</accession>
<evidence type="ECO:0000256" key="1">
    <source>
        <dbReference type="SAM" id="MobiDB-lite"/>
    </source>
</evidence>
<organism evidence="2 3">
    <name type="scientific">Parthenolecanium corni</name>
    <dbReference type="NCBI Taxonomy" id="536013"/>
    <lineage>
        <taxon>Eukaryota</taxon>
        <taxon>Metazoa</taxon>
        <taxon>Ecdysozoa</taxon>
        <taxon>Arthropoda</taxon>
        <taxon>Hexapoda</taxon>
        <taxon>Insecta</taxon>
        <taxon>Pterygota</taxon>
        <taxon>Neoptera</taxon>
        <taxon>Paraneoptera</taxon>
        <taxon>Hemiptera</taxon>
        <taxon>Sternorrhyncha</taxon>
        <taxon>Coccoidea</taxon>
        <taxon>Coccidae</taxon>
        <taxon>Parthenolecanium</taxon>
    </lineage>
</organism>
<gene>
    <name evidence="2" type="ORF">V9T40_005328</name>
</gene>
<sequence length="193" mass="22227">MDCSNYGRIKTSPKVQRTRRPASAYSSQAAPSVGIPSKERICKQLLKRQAFAALWPQHHHHDHYHHNGIAHSYLFNSLSRLLTRKMPQTTNRVIYDSGCWVQGCDSKSETDAVLSAILTDIQVETVLFKAHMLRNVRTPNSNIEIKLYGHQRQTISDLYHMYNDFPILDKLDIILGQLRHTLIRYNPTPNLSH</sequence>
<comment type="caution">
    <text evidence="2">The sequence shown here is derived from an EMBL/GenBank/DDBJ whole genome shotgun (WGS) entry which is preliminary data.</text>
</comment>
<dbReference type="Proteomes" id="UP001367676">
    <property type="component" value="Unassembled WGS sequence"/>
</dbReference>
<name>A0AAN9Y377_9HEMI</name>
<evidence type="ECO:0000313" key="2">
    <source>
        <dbReference type="EMBL" id="KAK7588083.1"/>
    </source>
</evidence>
<dbReference type="EMBL" id="JBBCAQ010000023">
    <property type="protein sequence ID" value="KAK7588083.1"/>
    <property type="molecule type" value="Genomic_DNA"/>
</dbReference>
<feature type="compositionally biased region" description="Low complexity" evidence="1">
    <location>
        <begin position="21"/>
        <end position="31"/>
    </location>
</feature>
<protein>
    <submittedName>
        <fullName evidence="2">Uncharacterized protein</fullName>
    </submittedName>
</protein>
<proteinExistence type="predicted"/>
<keyword evidence="3" id="KW-1185">Reference proteome</keyword>
<dbReference type="AlphaFoldDB" id="A0AAN9Y377"/>
<evidence type="ECO:0000313" key="3">
    <source>
        <dbReference type="Proteomes" id="UP001367676"/>
    </source>
</evidence>
<reference evidence="2 3" key="1">
    <citation type="submission" date="2024-03" db="EMBL/GenBank/DDBJ databases">
        <title>Adaptation during the transition from Ophiocordyceps entomopathogen to insect associate is accompanied by gene loss and intensified selection.</title>
        <authorList>
            <person name="Ward C.M."/>
            <person name="Onetto C.A."/>
            <person name="Borneman A.R."/>
        </authorList>
    </citation>
    <scope>NUCLEOTIDE SEQUENCE [LARGE SCALE GENOMIC DNA]</scope>
    <source>
        <strain evidence="2">AWRI1</strain>
        <tissue evidence="2">Single Adult Female</tissue>
    </source>
</reference>